<feature type="domain" description="Thioredoxin" evidence="1">
    <location>
        <begin position="668"/>
        <end position="752"/>
    </location>
</feature>
<accession>A0A9N9WLE1</accession>
<evidence type="ECO:0000259" key="1">
    <source>
        <dbReference type="Pfam" id="PF00085"/>
    </source>
</evidence>
<dbReference type="InterPro" id="IPR013766">
    <property type="entry name" value="Thioredoxin_domain"/>
</dbReference>
<dbReference type="Proteomes" id="UP001153620">
    <property type="component" value="Chromosome 1"/>
</dbReference>
<organism evidence="2 3">
    <name type="scientific">Chironomus riparius</name>
    <dbReference type="NCBI Taxonomy" id="315576"/>
    <lineage>
        <taxon>Eukaryota</taxon>
        <taxon>Metazoa</taxon>
        <taxon>Ecdysozoa</taxon>
        <taxon>Arthropoda</taxon>
        <taxon>Hexapoda</taxon>
        <taxon>Insecta</taxon>
        <taxon>Pterygota</taxon>
        <taxon>Neoptera</taxon>
        <taxon>Endopterygota</taxon>
        <taxon>Diptera</taxon>
        <taxon>Nematocera</taxon>
        <taxon>Chironomoidea</taxon>
        <taxon>Chironomidae</taxon>
        <taxon>Chironominae</taxon>
        <taxon>Chironomus</taxon>
    </lineage>
</organism>
<reference evidence="2" key="1">
    <citation type="submission" date="2022-01" db="EMBL/GenBank/DDBJ databases">
        <authorList>
            <person name="King R."/>
        </authorList>
    </citation>
    <scope>NUCLEOTIDE SEQUENCE</scope>
</reference>
<dbReference type="SUPFAM" id="SSF52833">
    <property type="entry name" value="Thioredoxin-like"/>
    <property type="match status" value="2"/>
</dbReference>
<proteinExistence type="predicted"/>
<name>A0A9N9WLE1_9DIPT</name>
<dbReference type="Pfam" id="PF00085">
    <property type="entry name" value="Thioredoxin"/>
    <property type="match status" value="1"/>
</dbReference>
<dbReference type="OrthoDB" id="1910803at2759"/>
<reference evidence="2" key="2">
    <citation type="submission" date="2022-10" db="EMBL/GenBank/DDBJ databases">
        <authorList>
            <consortium name="ENA_rothamsted_submissions"/>
            <consortium name="culmorum"/>
            <person name="King R."/>
        </authorList>
    </citation>
    <scope>NUCLEOTIDE SEQUENCE</scope>
</reference>
<protein>
    <recommendedName>
        <fullName evidence="1">Thioredoxin domain-containing protein</fullName>
    </recommendedName>
</protein>
<dbReference type="Gene3D" id="3.40.30.10">
    <property type="entry name" value="Glutaredoxin"/>
    <property type="match status" value="2"/>
</dbReference>
<dbReference type="InterPro" id="IPR052792">
    <property type="entry name" value="Thioredoxin_dom-contain_11"/>
</dbReference>
<dbReference type="PANTHER" id="PTHR46497">
    <property type="entry name" value="THIOREDOXIN DOMAIN-CONTAINING PROTEIN 11"/>
    <property type="match status" value="1"/>
</dbReference>
<evidence type="ECO:0000313" key="2">
    <source>
        <dbReference type="EMBL" id="CAG9797345.1"/>
    </source>
</evidence>
<dbReference type="InterPro" id="IPR036249">
    <property type="entry name" value="Thioredoxin-like_sf"/>
</dbReference>
<evidence type="ECO:0000313" key="3">
    <source>
        <dbReference type="Proteomes" id="UP001153620"/>
    </source>
</evidence>
<sequence length="871" mass="100869">MLTKSNDDDQNSSDINPVKDKIISDENQLDVSSRSSSIDKLNSNSPIMKIFSYSKELVLIFAFILTTIATIQNNSGPKITRSPPPVPFFSKGSFVEDYYYGQLYPTQTKVTLSELSFVFYYAAWSAESQNARSAYEHVSRLFYKEAYFSAINCWQPNSECRLQYSKIISWPILMAYTRNGFGVQYQKNLWTESALTKFVTSMLNPISRLTSPEELLDFMSSRDCVVVAFIDHEAHPKQYSSFYRAALKFIEKDPFSEVGFGIVLGQTGTEFGVDQVPAIRAYLWNETLEYNGNITWMSKDITKWIQENIQQVSLYLSPPGIKSSSLAPYMKQGPILLLFTPRNLYLDFSDSYVMLRQIGMEYYNCKDDDWVHEVARDYLLHKRIQNREKLKELQKQCYKQIHMSYQSNEPMISKCNKPLTSSVSYLSVLNASKNLDSKKMSNFCELNEPMSSKCECLSDSCIEPSHNMYTSESNSFASNSKYSTSMLDNKNDEKSPEAINKYNLRRDCQMIRLAEERSEIQFIDDKDTTPLKLISGLGCKSNKTFTLISMDSVSFHTFAERIGVDILELENKTAAMIMDQDNESTYLLDEPVSLSSLSRFIYSFHRDGLQRFLRTNSIQYRHTHFFDINQFLVVKSQETIKIENNEFSNKKKCRASDVKQEDSHIVIREINSEDFDSVVIKSNKTVVILFYSTNCAFCSMMSHSLLTVSRILYKMPNIEFVRIEGDKNDLAWQYTMAEFPSLLVFPSHSKSDSRKFSSKMPINVTNVLGFVLANLNRSYRLLGLVMACNYKRQNSTNDCILAIQEEITDTISFALREWRKHSRKRSATLRIIKQLKEIYLRLFRIENSCNFIEVERDVFHLIRRWQKAKIF</sequence>
<dbReference type="AlphaFoldDB" id="A0A9N9WLE1"/>
<gene>
    <name evidence="2" type="ORF">CHIRRI_LOCUS344</name>
</gene>
<dbReference type="PANTHER" id="PTHR46497:SF1">
    <property type="entry name" value="THIOREDOXIN DOMAIN-CONTAINING PROTEIN 11"/>
    <property type="match status" value="1"/>
</dbReference>
<dbReference type="EMBL" id="OU895877">
    <property type="protein sequence ID" value="CAG9797345.1"/>
    <property type="molecule type" value="Genomic_DNA"/>
</dbReference>
<keyword evidence="3" id="KW-1185">Reference proteome</keyword>
<dbReference type="CDD" id="cd02981">
    <property type="entry name" value="PDI_b_family"/>
    <property type="match status" value="1"/>
</dbReference>